<gene>
    <name evidence="1" type="ORF">K2173_005382</name>
</gene>
<sequence>MLRLASVSSFCFLGVRGLSASCKVGTCFLDNVIHARLSYPVLQLPFILLLQILSDFFLNWRPTFPPLRR</sequence>
<accession>A0AAV8TBE5</accession>
<organism evidence="1 2">
    <name type="scientific">Erythroxylum novogranatense</name>
    <dbReference type="NCBI Taxonomy" id="1862640"/>
    <lineage>
        <taxon>Eukaryota</taxon>
        <taxon>Viridiplantae</taxon>
        <taxon>Streptophyta</taxon>
        <taxon>Embryophyta</taxon>
        <taxon>Tracheophyta</taxon>
        <taxon>Spermatophyta</taxon>
        <taxon>Magnoliopsida</taxon>
        <taxon>eudicotyledons</taxon>
        <taxon>Gunneridae</taxon>
        <taxon>Pentapetalae</taxon>
        <taxon>rosids</taxon>
        <taxon>fabids</taxon>
        <taxon>Malpighiales</taxon>
        <taxon>Erythroxylaceae</taxon>
        <taxon>Erythroxylum</taxon>
    </lineage>
</organism>
<evidence type="ECO:0000313" key="1">
    <source>
        <dbReference type="EMBL" id="KAJ8764202.1"/>
    </source>
</evidence>
<dbReference type="Proteomes" id="UP001159364">
    <property type="component" value="Linkage Group LG05"/>
</dbReference>
<reference evidence="1 2" key="1">
    <citation type="submission" date="2021-09" db="EMBL/GenBank/DDBJ databases">
        <title>Genomic insights and catalytic innovation underlie evolution of tropane alkaloids biosynthesis.</title>
        <authorList>
            <person name="Wang Y.-J."/>
            <person name="Tian T."/>
            <person name="Huang J.-P."/>
            <person name="Huang S.-X."/>
        </authorList>
    </citation>
    <scope>NUCLEOTIDE SEQUENCE [LARGE SCALE GENOMIC DNA]</scope>
    <source>
        <strain evidence="1">KIB-2018</strain>
        <tissue evidence="1">Leaf</tissue>
    </source>
</reference>
<dbReference type="AlphaFoldDB" id="A0AAV8TBE5"/>
<evidence type="ECO:0008006" key="3">
    <source>
        <dbReference type="Google" id="ProtNLM"/>
    </source>
</evidence>
<dbReference type="EMBL" id="JAIWQS010000005">
    <property type="protein sequence ID" value="KAJ8764202.1"/>
    <property type="molecule type" value="Genomic_DNA"/>
</dbReference>
<keyword evidence="2" id="KW-1185">Reference proteome</keyword>
<evidence type="ECO:0000313" key="2">
    <source>
        <dbReference type="Proteomes" id="UP001159364"/>
    </source>
</evidence>
<proteinExistence type="predicted"/>
<name>A0AAV8TBE5_9ROSI</name>
<comment type="caution">
    <text evidence="1">The sequence shown here is derived from an EMBL/GenBank/DDBJ whole genome shotgun (WGS) entry which is preliminary data.</text>
</comment>
<protein>
    <recommendedName>
        <fullName evidence="3">Secreted protein</fullName>
    </recommendedName>
</protein>